<dbReference type="AlphaFoldDB" id="D6U3C3"/>
<feature type="compositionally biased region" description="Basic and acidic residues" evidence="1">
    <location>
        <begin position="93"/>
        <end position="102"/>
    </location>
</feature>
<proteinExistence type="predicted"/>
<protein>
    <submittedName>
        <fullName evidence="2">Uncharacterized protein</fullName>
    </submittedName>
</protein>
<accession>D6U3C3</accession>
<gene>
    <name evidence="2" type="ORF">Krac_1818</name>
</gene>
<feature type="region of interest" description="Disordered" evidence="1">
    <location>
        <begin position="66"/>
        <end position="106"/>
    </location>
</feature>
<organism evidence="2 3">
    <name type="scientific">Ktedonobacter racemifer DSM 44963</name>
    <dbReference type="NCBI Taxonomy" id="485913"/>
    <lineage>
        <taxon>Bacteria</taxon>
        <taxon>Bacillati</taxon>
        <taxon>Chloroflexota</taxon>
        <taxon>Ktedonobacteria</taxon>
        <taxon>Ktedonobacterales</taxon>
        <taxon>Ktedonobacteraceae</taxon>
        <taxon>Ktedonobacter</taxon>
    </lineage>
</organism>
<feature type="compositionally biased region" description="Basic residues" evidence="1">
    <location>
        <begin position="72"/>
        <end position="85"/>
    </location>
</feature>
<evidence type="ECO:0000313" key="3">
    <source>
        <dbReference type="Proteomes" id="UP000004508"/>
    </source>
</evidence>
<dbReference type="OrthoDB" id="490216at2"/>
<evidence type="ECO:0000313" key="2">
    <source>
        <dbReference type="EMBL" id="EFH81127.1"/>
    </source>
</evidence>
<evidence type="ECO:0000256" key="1">
    <source>
        <dbReference type="SAM" id="MobiDB-lite"/>
    </source>
</evidence>
<name>D6U3C3_KTERA</name>
<dbReference type="InParanoid" id="D6U3C3"/>
<dbReference type="RefSeq" id="WP_007918318.1">
    <property type="nucleotide sequence ID" value="NZ_ADVG01000004.1"/>
</dbReference>
<dbReference type="Proteomes" id="UP000004508">
    <property type="component" value="Unassembled WGS sequence"/>
</dbReference>
<dbReference type="EMBL" id="ADVG01000004">
    <property type="protein sequence ID" value="EFH81127.1"/>
    <property type="molecule type" value="Genomic_DNA"/>
</dbReference>
<sequence length="121" mass="13941">MGVDRHDSKLIDIYGDKTAKAAPHPRVAYQREIHPRQVTFTCAQCGQEKTQWRYPGAPPRYCSDECQDGARRAKTRERVRRHREKKQAAEASEGEKSDEPAEKTLQVSLWLRVENNSNYIG</sequence>
<keyword evidence="3" id="KW-1185">Reference proteome</keyword>
<comment type="caution">
    <text evidence="2">The sequence shown here is derived from an EMBL/GenBank/DDBJ whole genome shotgun (WGS) entry which is preliminary data.</text>
</comment>
<reference evidence="2 3" key="1">
    <citation type="journal article" date="2011" name="Stand. Genomic Sci.">
        <title>Non-contiguous finished genome sequence and contextual data of the filamentous soil bacterium Ktedonobacter racemifer type strain (SOSP1-21).</title>
        <authorList>
            <person name="Chang Y.J."/>
            <person name="Land M."/>
            <person name="Hauser L."/>
            <person name="Chertkov O."/>
            <person name="Del Rio T.G."/>
            <person name="Nolan M."/>
            <person name="Copeland A."/>
            <person name="Tice H."/>
            <person name="Cheng J.F."/>
            <person name="Lucas S."/>
            <person name="Han C."/>
            <person name="Goodwin L."/>
            <person name="Pitluck S."/>
            <person name="Ivanova N."/>
            <person name="Ovchinikova G."/>
            <person name="Pati A."/>
            <person name="Chen A."/>
            <person name="Palaniappan K."/>
            <person name="Mavromatis K."/>
            <person name="Liolios K."/>
            <person name="Brettin T."/>
            <person name="Fiebig A."/>
            <person name="Rohde M."/>
            <person name="Abt B."/>
            <person name="Goker M."/>
            <person name="Detter J.C."/>
            <person name="Woyke T."/>
            <person name="Bristow J."/>
            <person name="Eisen J.A."/>
            <person name="Markowitz V."/>
            <person name="Hugenholtz P."/>
            <person name="Kyrpides N.C."/>
            <person name="Klenk H.P."/>
            <person name="Lapidus A."/>
        </authorList>
    </citation>
    <scope>NUCLEOTIDE SEQUENCE [LARGE SCALE GENOMIC DNA]</scope>
    <source>
        <strain evidence="3">DSM 44963</strain>
    </source>
</reference>